<dbReference type="InterPro" id="IPR036388">
    <property type="entry name" value="WH-like_DNA-bd_sf"/>
</dbReference>
<comment type="function">
    <text evidence="1">Transcriptional repressor of xylose-utilizing enzymes.</text>
</comment>
<evidence type="ECO:0000256" key="3">
    <source>
        <dbReference type="ARBA" id="ARBA00022629"/>
    </source>
</evidence>
<dbReference type="STRING" id="1122155.SAMN02745158_01647"/>
<protein>
    <submittedName>
        <fullName evidence="4">Sugar kinase of the NBD/HSP70 family, may contain an N-terminal HTH domain</fullName>
    </submittedName>
</protein>
<dbReference type="Pfam" id="PF13412">
    <property type="entry name" value="HTH_24"/>
    <property type="match status" value="1"/>
</dbReference>
<dbReference type="Gene3D" id="1.10.10.10">
    <property type="entry name" value="Winged helix-like DNA-binding domain superfamily/Winged helix DNA-binding domain"/>
    <property type="match status" value="1"/>
</dbReference>
<dbReference type="AlphaFoldDB" id="A0A1M4WJK7"/>
<sequence>MKVDSSVELKKVHAKEIINYLKRNKSCTKKVMAEDLSLSFATVSNICNEMREKGYLEETALDDTKVVGRTPKGISLNYNNLMSLCFDLTRFGVIRVAVADYSTRVVYDDRFDYSHKSSIQEVIQTCGSIYREQVLKRFSEDQIVGVGVAVPGIFEKKTHNIVSSEIELFNNQPMKEMLSQTLGKTVYIDNESNLCVMSEYMRENLYRNQENIVYLFADEGLGIGVVANGKLICGSGGYAPEICHMPIGNMQMQCHLCSSMGCVESDLRIMGYVEKYNLYSRKQIASFEEFLELWGKKEETAVQVLEENAAILGRLLSILNNIFNPDCIYIGGETVGLIREVIEKSMEQVTSRLLVQGNVLPEIKMDADCSATVLCGAAEMVFSQWMPL</sequence>
<evidence type="ECO:0000256" key="2">
    <source>
        <dbReference type="ARBA" id="ARBA00006479"/>
    </source>
</evidence>
<keyword evidence="5" id="KW-1185">Reference proteome</keyword>
<dbReference type="SUPFAM" id="SSF46785">
    <property type="entry name" value="Winged helix' DNA-binding domain"/>
    <property type="match status" value="1"/>
</dbReference>
<dbReference type="GO" id="GO:0042732">
    <property type="term" value="P:D-xylose metabolic process"/>
    <property type="evidence" value="ECO:0007669"/>
    <property type="project" value="UniProtKB-KW"/>
</dbReference>
<dbReference type="InterPro" id="IPR000600">
    <property type="entry name" value="ROK"/>
</dbReference>
<keyword evidence="3" id="KW-0119">Carbohydrate metabolism</keyword>
<dbReference type="SUPFAM" id="SSF53067">
    <property type="entry name" value="Actin-like ATPase domain"/>
    <property type="match status" value="1"/>
</dbReference>
<dbReference type="RefSeq" id="WP_072850732.1">
    <property type="nucleotide sequence ID" value="NZ_FQVI01000006.1"/>
</dbReference>
<organism evidence="4 5">
    <name type="scientific">Lactonifactor longoviformis DSM 17459</name>
    <dbReference type="NCBI Taxonomy" id="1122155"/>
    <lineage>
        <taxon>Bacteria</taxon>
        <taxon>Bacillati</taxon>
        <taxon>Bacillota</taxon>
        <taxon>Clostridia</taxon>
        <taxon>Eubacteriales</taxon>
        <taxon>Clostridiaceae</taxon>
        <taxon>Lactonifactor</taxon>
    </lineage>
</organism>
<comment type="similarity">
    <text evidence="2">Belongs to the ROK (NagC/XylR) family.</text>
</comment>
<keyword evidence="4" id="KW-0418">Kinase</keyword>
<dbReference type="PANTHER" id="PTHR18964">
    <property type="entry name" value="ROK (REPRESSOR, ORF, KINASE) FAMILY"/>
    <property type="match status" value="1"/>
</dbReference>
<dbReference type="Proteomes" id="UP000184245">
    <property type="component" value="Unassembled WGS sequence"/>
</dbReference>
<keyword evidence="3" id="KW-0859">Xylose metabolism</keyword>
<dbReference type="EMBL" id="FQVI01000006">
    <property type="protein sequence ID" value="SHE81396.1"/>
    <property type="molecule type" value="Genomic_DNA"/>
</dbReference>
<dbReference type="OrthoDB" id="9796533at2"/>
<proteinExistence type="inferred from homology"/>
<dbReference type="Gene3D" id="3.30.420.40">
    <property type="match status" value="2"/>
</dbReference>
<accession>A0A1M4WJK7</accession>
<keyword evidence="4" id="KW-0808">Transferase</keyword>
<evidence type="ECO:0000256" key="1">
    <source>
        <dbReference type="ARBA" id="ARBA00002486"/>
    </source>
</evidence>
<gene>
    <name evidence="4" type="ORF">SAMN02745158_01647</name>
</gene>
<dbReference type="PANTHER" id="PTHR18964:SF110">
    <property type="entry name" value="TRANSCRIPTIONAL REGULATOR, XYLR-RELATED"/>
    <property type="match status" value="1"/>
</dbReference>
<dbReference type="InterPro" id="IPR036390">
    <property type="entry name" value="WH_DNA-bd_sf"/>
</dbReference>
<evidence type="ECO:0000313" key="5">
    <source>
        <dbReference type="Proteomes" id="UP000184245"/>
    </source>
</evidence>
<dbReference type="InterPro" id="IPR043129">
    <property type="entry name" value="ATPase_NBD"/>
</dbReference>
<evidence type="ECO:0000313" key="4">
    <source>
        <dbReference type="EMBL" id="SHE81396.1"/>
    </source>
</evidence>
<dbReference type="GO" id="GO:0016301">
    <property type="term" value="F:kinase activity"/>
    <property type="evidence" value="ECO:0007669"/>
    <property type="project" value="UniProtKB-KW"/>
</dbReference>
<name>A0A1M4WJK7_9CLOT</name>
<dbReference type="Pfam" id="PF00480">
    <property type="entry name" value="ROK"/>
    <property type="match status" value="1"/>
</dbReference>
<reference evidence="4 5" key="1">
    <citation type="submission" date="2016-11" db="EMBL/GenBank/DDBJ databases">
        <authorList>
            <person name="Jaros S."/>
            <person name="Januszkiewicz K."/>
            <person name="Wedrychowicz H."/>
        </authorList>
    </citation>
    <scope>NUCLEOTIDE SEQUENCE [LARGE SCALE GENOMIC DNA]</scope>
    <source>
        <strain evidence="4 5">DSM 17459</strain>
    </source>
</reference>